<evidence type="ECO:0000256" key="1">
    <source>
        <dbReference type="SAM" id="Phobius"/>
    </source>
</evidence>
<proteinExistence type="predicted"/>
<dbReference type="STRING" id="1037660.A0A066WJZ7"/>
<gene>
    <name evidence="2" type="ORF">K437DRAFT_253811</name>
</gene>
<evidence type="ECO:0008006" key="4">
    <source>
        <dbReference type="Google" id="ProtNLM"/>
    </source>
</evidence>
<reference evidence="2 3" key="1">
    <citation type="submission" date="2014-05" db="EMBL/GenBank/DDBJ databases">
        <title>Draft genome sequence of a rare smut relative, Tilletiaria anomala UBC 951.</title>
        <authorList>
            <consortium name="DOE Joint Genome Institute"/>
            <person name="Toome M."/>
            <person name="Kuo A."/>
            <person name="Henrissat B."/>
            <person name="Lipzen A."/>
            <person name="Tritt A."/>
            <person name="Yoshinaga Y."/>
            <person name="Zane M."/>
            <person name="Barry K."/>
            <person name="Grigoriev I.V."/>
            <person name="Spatafora J.W."/>
            <person name="Aimea M.C."/>
        </authorList>
    </citation>
    <scope>NUCLEOTIDE SEQUENCE [LARGE SCALE GENOMIC DNA]</scope>
    <source>
        <strain evidence="2 3">UBC 951</strain>
    </source>
</reference>
<keyword evidence="3" id="KW-1185">Reference proteome</keyword>
<evidence type="ECO:0000313" key="2">
    <source>
        <dbReference type="EMBL" id="KDN52868.1"/>
    </source>
</evidence>
<dbReference type="InParanoid" id="A0A066WJZ7"/>
<name>A0A066WJZ7_TILAU</name>
<dbReference type="OrthoDB" id="2550823at2759"/>
<feature type="transmembrane region" description="Helical" evidence="1">
    <location>
        <begin position="72"/>
        <end position="91"/>
    </location>
</feature>
<dbReference type="EMBL" id="JMSN01000006">
    <property type="protein sequence ID" value="KDN52868.1"/>
    <property type="molecule type" value="Genomic_DNA"/>
</dbReference>
<dbReference type="HOGENOM" id="CLU_144328_0_0_1"/>
<accession>A0A066WJZ7</accession>
<dbReference type="AlphaFoldDB" id="A0A066WJZ7"/>
<sequence>MASPFNLMWLISVSLDGPLALLGLFFTTSLPLVEMTNTTIVFAKLLSIVLLALSVASILVAGLPDFLPGKRALALVLVIYHAGFSTILLQAPRFVPVSFGDMAERLNITPERTLGCMHGVVALLVTGWWQVTLPAVAAAKAGKPV</sequence>
<keyword evidence="1" id="KW-1133">Transmembrane helix</keyword>
<comment type="caution">
    <text evidence="2">The sequence shown here is derived from an EMBL/GenBank/DDBJ whole genome shotgun (WGS) entry which is preliminary data.</text>
</comment>
<feature type="transmembrane region" description="Helical" evidence="1">
    <location>
        <begin position="39"/>
        <end position="60"/>
    </location>
</feature>
<keyword evidence="1" id="KW-0812">Transmembrane</keyword>
<dbReference type="RefSeq" id="XP_013245707.1">
    <property type="nucleotide sequence ID" value="XM_013390253.1"/>
</dbReference>
<dbReference type="GeneID" id="25263678"/>
<dbReference type="Proteomes" id="UP000027361">
    <property type="component" value="Unassembled WGS sequence"/>
</dbReference>
<feature type="transmembrane region" description="Helical" evidence="1">
    <location>
        <begin position="7"/>
        <end position="27"/>
    </location>
</feature>
<evidence type="ECO:0000313" key="3">
    <source>
        <dbReference type="Proteomes" id="UP000027361"/>
    </source>
</evidence>
<dbReference type="OMA" id="HVTCSTI"/>
<organism evidence="2 3">
    <name type="scientific">Tilletiaria anomala (strain ATCC 24038 / CBS 436.72 / UBC 951)</name>
    <dbReference type="NCBI Taxonomy" id="1037660"/>
    <lineage>
        <taxon>Eukaryota</taxon>
        <taxon>Fungi</taxon>
        <taxon>Dikarya</taxon>
        <taxon>Basidiomycota</taxon>
        <taxon>Ustilaginomycotina</taxon>
        <taxon>Exobasidiomycetes</taxon>
        <taxon>Georgefischeriales</taxon>
        <taxon>Tilletiariaceae</taxon>
        <taxon>Tilletiaria</taxon>
    </lineage>
</organism>
<keyword evidence="1" id="KW-0472">Membrane</keyword>
<protein>
    <recommendedName>
        <fullName evidence="4">Major facilitator superfamily (MFS) profile domain-containing protein</fullName>
    </recommendedName>
</protein>